<keyword evidence="1" id="KW-0472">Membrane</keyword>
<reference evidence="2" key="2">
    <citation type="journal article" date="2023" name="Science">
        <title>Genomic signatures of disease resistance in endangered staghorn corals.</title>
        <authorList>
            <person name="Vollmer S.V."/>
            <person name="Selwyn J.D."/>
            <person name="Despard B.A."/>
            <person name="Roesel C.L."/>
        </authorList>
    </citation>
    <scope>NUCLEOTIDE SEQUENCE</scope>
    <source>
        <strain evidence="2">K2</strain>
    </source>
</reference>
<keyword evidence="1" id="KW-0812">Transmembrane</keyword>
<name>A0AAD9PTU9_ACRCE</name>
<proteinExistence type="predicted"/>
<protein>
    <submittedName>
        <fullName evidence="2">Uncharacterized protein</fullName>
    </submittedName>
</protein>
<gene>
    <name evidence="2" type="ORF">P5673_030711</name>
</gene>
<evidence type="ECO:0000256" key="1">
    <source>
        <dbReference type="SAM" id="Phobius"/>
    </source>
</evidence>
<reference evidence="2" key="1">
    <citation type="journal article" date="2023" name="G3 (Bethesda)">
        <title>Whole genome assembly and annotation of the endangered Caribbean coral Acropora cervicornis.</title>
        <authorList>
            <person name="Selwyn J.D."/>
            <person name="Vollmer S.V."/>
        </authorList>
    </citation>
    <scope>NUCLEOTIDE SEQUENCE</scope>
    <source>
        <strain evidence="2">K2</strain>
    </source>
</reference>
<dbReference type="AlphaFoldDB" id="A0AAD9PTU9"/>
<feature type="transmembrane region" description="Helical" evidence="1">
    <location>
        <begin position="80"/>
        <end position="102"/>
    </location>
</feature>
<organism evidence="2 3">
    <name type="scientific">Acropora cervicornis</name>
    <name type="common">Staghorn coral</name>
    <dbReference type="NCBI Taxonomy" id="6130"/>
    <lineage>
        <taxon>Eukaryota</taxon>
        <taxon>Metazoa</taxon>
        <taxon>Cnidaria</taxon>
        <taxon>Anthozoa</taxon>
        <taxon>Hexacorallia</taxon>
        <taxon>Scleractinia</taxon>
        <taxon>Astrocoeniina</taxon>
        <taxon>Acroporidae</taxon>
        <taxon>Acropora</taxon>
    </lineage>
</organism>
<comment type="caution">
    <text evidence="2">The sequence shown here is derived from an EMBL/GenBank/DDBJ whole genome shotgun (WGS) entry which is preliminary data.</text>
</comment>
<evidence type="ECO:0000313" key="3">
    <source>
        <dbReference type="Proteomes" id="UP001249851"/>
    </source>
</evidence>
<feature type="transmembrane region" description="Helical" evidence="1">
    <location>
        <begin position="23"/>
        <end position="47"/>
    </location>
</feature>
<accession>A0AAD9PTU9</accession>
<sequence length="212" mass="22249">MCIAGGLGIPGSTPQRTRTRNCFAGVFMGFSITSAVLGGQMIIAYSLTIAHASYSEYYYGYSYELVRSYKYQRYSYDAKMALAAVILILGIVEFGTGIWVSICLCLMKPCCTDSQQQVVAFPGSIPGHAVAEGVDGVTVVVPLQASGVAVQSQSSNGSALPGQTTGVPVSFQVVGNHTHPVVGATLPGGGFPSQYTEKSPKLGQCISLEEQS</sequence>
<dbReference type="EMBL" id="JARQWQ010000134">
    <property type="protein sequence ID" value="KAK2548963.1"/>
    <property type="molecule type" value="Genomic_DNA"/>
</dbReference>
<dbReference type="Proteomes" id="UP001249851">
    <property type="component" value="Unassembled WGS sequence"/>
</dbReference>
<evidence type="ECO:0000313" key="2">
    <source>
        <dbReference type="EMBL" id="KAK2548963.1"/>
    </source>
</evidence>
<keyword evidence="1" id="KW-1133">Transmembrane helix</keyword>
<keyword evidence="3" id="KW-1185">Reference proteome</keyword>